<dbReference type="SUPFAM" id="SSF48403">
    <property type="entry name" value="Ankyrin repeat"/>
    <property type="match status" value="1"/>
</dbReference>
<dbReference type="InterPro" id="IPR036770">
    <property type="entry name" value="Ankyrin_rpt-contain_sf"/>
</dbReference>
<name>W2RS93_CYPE1</name>
<organism evidence="2 3">
    <name type="scientific">Cyphellophora europaea (strain CBS 101466)</name>
    <name type="common">Phialophora europaea</name>
    <dbReference type="NCBI Taxonomy" id="1220924"/>
    <lineage>
        <taxon>Eukaryota</taxon>
        <taxon>Fungi</taxon>
        <taxon>Dikarya</taxon>
        <taxon>Ascomycota</taxon>
        <taxon>Pezizomycotina</taxon>
        <taxon>Eurotiomycetes</taxon>
        <taxon>Chaetothyriomycetidae</taxon>
        <taxon>Chaetothyriales</taxon>
        <taxon>Cyphellophoraceae</taxon>
        <taxon>Cyphellophora</taxon>
    </lineage>
</organism>
<proteinExistence type="predicted"/>
<gene>
    <name evidence="2" type="ORF">HMPREF1541_06650</name>
</gene>
<dbReference type="OrthoDB" id="539213at2759"/>
<evidence type="ECO:0000256" key="1">
    <source>
        <dbReference type="SAM" id="MobiDB-lite"/>
    </source>
</evidence>
<dbReference type="Gene3D" id="1.25.40.20">
    <property type="entry name" value="Ankyrin repeat-containing domain"/>
    <property type="match status" value="1"/>
</dbReference>
<feature type="region of interest" description="Disordered" evidence="1">
    <location>
        <begin position="364"/>
        <end position="416"/>
    </location>
</feature>
<keyword evidence="3" id="KW-1185">Reference proteome</keyword>
<dbReference type="AlphaFoldDB" id="W2RS93"/>
<dbReference type="GeneID" id="19973989"/>
<reference evidence="2 3" key="1">
    <citation type="submission" date="2013-03" db="EMBL/GenBank/DDBJ databases">
        <title>The Genome Sequence of Phialophora europaea CBS 101466.</title>
        <authorList>
            <consortium name="The Broad Institute Genomics Platform"/>
            <person name="Cuomo C."/>
            <person name="de Hoog S."/>
            <person name="Gorbushina A."/>
            <person name="Walker B."/>
            <person name="Young S.K."/>
            <person name="Zeng Q."/>
            <person name="Gargeya S."/>
            <person name="Fitzgerald M."/>
            <person name="Haas B."/>
            <person name="Abouelleil A."/>
            <person name="Allen A.W."/>
            <person name="Alvarado L."/>
            <person name="Arachchi H.M."/>
            <person name="Berlin A.M."/>
            <person name="Chapman S.B."/>
            <person name="Gainer-Dewar J."/>
            <person name="Goldberg J."/>
            <person name="Griggs A."/>
            <person name="Gujja S."/>
            <person name="Hansen M."/>
            <person name="Howarth C."/>
            <person name="Imamovic A."/>
            <person name="Ireland A."/>
            <person name="Larimer J."/>
            <person name="McCowan C."/>
            <person name="Murphy C."/>
            <person name="Pearson M."/>
            <person name="Poon T.W."/>
            <person name="Priest M."/>
            <person name="Roberts A."/>
            <person name="Saif S."/>
            <person name="Shea T."/>
            <person name="Sisk P."/>
            <person name="Sykes S."/>
            <person name="Wortman J."/>
            <person name="Nusbaum C."/>
            <person name="Birren B."/>
        </authorList>
    </citation>
    <scope>NUCLEOTIDE SEQUENCE [LARGE SCALE GENOMIC DNA]</scope>
    <source>
        <strain evidence="2 3">CBS 101466</strain>
    </source>
</reference>
<dbReference type="InParanoid" id="W2RS93"/>
<evidence type="ECO:0000313" key="3">
    <source>
        <dbReference type="Proteomes" id="UP000030752"/>
    </source>
</evidence>
<dbReference type="EMBL" id="KB822722">
    <property type="protein sequence ID" value="ETN38613.1"/>
    <property type="molecule type" value="Genomic_DNA"/>
</dbReference>
<feature type="compositionally biased region" description="Acidic residues" evidence="1">
    <location>
        <begin position="381"/>
        <end position="390"/>
    </location>
</feature>
<sequence>MGEPTQVVSAAFGLAKSAFETAKWLQRVCKARNDAEELYGYTLHIRALSVRIGRFIEKRWSNAVDPEIAATLDSIRSSIESAHRALAVLDKIGKPLAQQTDKSWYRRVKYVWDSDVRQDLEKSIDRSVQFLILDWSMLQTQESDMARTTLRYSEVLEPYAEQSWQKADQRVNRLEIPDTVQEDDVSELPSPGDEEELDRFQLLPYLDLSEAALVVPIQLRDAQQLKRMLDDGFDASFRVEHERTLLHQACLNLDEESLEHLLSFQHRLPERFVDATDDRGDTALMLVAKQADEDASIGLAKQLLSHKCDPSIVNPGETPRDALYYVIDGSKTEKRVTLFKLLVDEYGADLSLITDAFPKRTKQYLGQTNGEGRRDSQGDTAVEDDEDPELMLERRPSLLERVKRRFSTTHPDSGND</sequence>
<evidence type="ECO:0000313" key="2">
    <source>
        <dbReference type="EMBL" id="ETN38613.1"/>
    </source>
</evidence>
<dbReference type="VEuPathDB" id="FungiDB:HMPREF1541_06650"/>
<accession>W2RS93</accession>
<protein>
    <submittedName>
        <fullName evidence="2">Uncharacterized protein</fullName>
    </submittedName>
</protein>
<dbReference type="HOGENOM" id="CLU_660594_0_0_1"/>
<feature type="compositionally biased region" description="Basic and acidic residues" evidence="1">
    <location>
        <begin position="391"/>
        <end position="401"/>
    </location>
</feature>
<dbReference type="RefSeq" id="XP_008719202.1">
    <property type="nucleotide sequence ID" value="XM_008720980.1"/>
</dbReference>
<dbReference type="Proteomes" id="UP000030752">
    <property type="component" value="Unassembled WGS sequence"/>
</dbReference>